<gene>
    <name evidence="4" type="ORF">QBC37DRAFT_421471</name>
</gene>
<reference evidence="4" key="2">
    <citation type="submission" date="2023-05" db="EMBL/GenBank/DDBJ databases">
        <authorList>
            <consortium name="Lawrence Berkeley National Laboratory"/>
            <person name="Steindorff A."/>
            <person name="Hensen N."/>
            <person name="Bonometti L."/>
            <person name="Westerberg I."/>
            <person name="Brannstrom I.O."/>
            <person name="Guillou S."/>
            <person name="Cros-Aarteil S."/>
            <person name="Calhoun S."/>
            <person name="Haridas S."/>
            <person name="Kuo A."/>
            <person name="Mondo S."/>
            <person name="Pangilinan J."/>
            <person name="Riley R."/>
            <person name="Labutti K."/>
            <person name="Andreopoulos B."/>
            <person name="Lipzen A."/>
            <person name="Chen C."/>
            <person name="Yanf M."/>
            <person name="Daum C."/>
            <person name="Ng V."/>
            <person name="Clum A."/>
            <person name="Ohm R."/>
            <person name="Martin F."/>
            <person name="Silar P."/>
            <person name="Natvig D."/>
            <person name="Lalanne C."/>
            <person name="Gautier V."/>
            <person name="Ament-Velasquez S.L."/>
            <person name="Kruys A."/>
            <person name="Hutchinson M.I."/>
            <person name="Powell A.J."/>
            <person name="Barry K."/>
            <person name="Miller A.N."/>
            <person name="Grigoriev I.V."/>
            <person name="Debuchy R."/>
            <person name="Gladieux P."/>
            <person name="Thoren M.H."/>
            <person name="Johannesson H."/>
        </authorList>
    </citation>
    <scope>NUCLEOTIDE SEQUENCE</scope>
    <source>
        <strain evidence="4">PSN293</strain>
    </source>
</reference>
<feature type="transmembrane region" description="Helical" evidence="1">
    <location>
        <begin position="165"/>
        <end position="186"/>
    </location>
</feature>
<protein>
    <recommendedName>
        <fullName evidence="3">DM13 domain-containing protein</fullName>
    </recommendedName>
</protein>
<dbReference type="Proteomes" id="UP001301769">
    <property type="component" value="Unassembled WGS sequence"/>
</dbReference>
<sequence>MKPTQILLTLLSFASAAVQAADSDKDKKGWSGKLSTLDGGLEGTVTVSAPDKLVVTDYKLEDASAPALYWWGSATSSLSDGFRISNKHVTEKATSDTTEIMLDAGKTPSDFMTVGLWCEKFSANFGQATLMAQTGGNEDMTPPPTMTTGSGMPQSTDNKMNGARGIVGAVEWIWVMAGLGAFTFLLM</sequence>
<dbReference type="Pfam" id="PF10517">
    <property type="entry name" value="DM13"/>
    <property type="match status" value="1"/>
</dbReference>
<evidence type="ECO:0000256" key="1">
    <source>
        <dbReference type="SAM" id="Phobius"/>
    </source>
</evidence>
<feature type="domain" description="DM13" evidence="3">
    <location>
        <begin position="28"/>
        <end position="131"/>
    </location>
</feature>
<comment type="caution">
    <text evidence="4">The sequence shown here is derived from an EMBL/GenBank/DDBJ whole genome shotgun (WGS) entry which is preliminary data.</text>
</comment>
<feature type="chain" id="PRO_5042999996" description="DM13 domain-containing protein" evidence="2">
    <location>
        <begin position="21"/>
        <end position="187"/>
    </location>
</feature>
<dbReference type="AlphaFoldDB" id="A0AAN6YE25"/>
<evidence type="ECO:0000256" key="2">
    <source>
        <dbReference type="SAM" id="SignalP"/>
    </source>
</evidence>
<dbReference type="PANTHER" id="PTHR47281:SF1">
    <property type="entry name" value="OS09G0557700 PROTEIN"/>
    <property type="match status" value="1"/>
</dbReference>
<evidence type="ECO:0000313" key="4">
    <source>
        <dbReference type="EMBL" id="KAK4214362.1"/>
    </source>
</evidence>
<dbReference type="EMBL" id="MU858095">
    <property type="protein sequence ID" value="KAK4214362.1"/>
    <property type="molecule type" value="Genomic_DNA"/>
</dbReference>
<organism evidence="4 5">
    <name type="scientific">Rhypophila decipiens</name>
    <dbReference type="NCBI Taxonomy" id="261697"/>
    <lineage>
        <taxon>Eukaryota</taxon>
        <taxon>Fungi</taxon>
        <taxon>Dikarya</taxon>
        <taxon>Ascomycota</taxon>
        <taxon>Pezizomycotina</taxon>
        <taxon>Sordariomycetes</taxon>
        <taxon>Sordariomycetidae</taxon>
        <taxon>Sordariales</taxon>
        <taxon>Naviculisporaceae</taxon>
        <taxon>Rhypophila</taxon>
    </lineage>
</organism>
<evidence type="ECO:0000313" key="5">
    <source>
        <dbReference type="Proteomes" id="UP001301769"/>
    </source>
</evidence>
<dbReference type="InterPro" id="IPR019545">
    <property type="entry name" value="DM13_domain"/>
</dbReference>
<keyword evidence="2" id="KW-0732">Signal</keyword>
<dbReference type="PROSITE" id="PS51549">
    <property type="entry name" value="DM13"/>
    <property type="match status" value="1"/>
</dbReference>
<name>A0AAN6YE25_9PEZI</name>
<evidence type="ECO:0000259" key="3">
    <source>
        <dbReference type="PROSITE" id="PS51549"/>
    </source>
</evidence>
<reference evidence="4" key="1">
    <citation type="journal article" date="2023" name="Mol. Phylogenet. Evol.">
        <title>Genome-scale phylogeny and comparative genomics of the fungal order Sordariales.</title>
        <authorList>
            <person name="Hensen N."/>
            <person name="Bonometti L."/>
            <person name="Westerberg I."/>
            <person name="Brannstrom I.O."/>
            <person name="Guillou S."/>
            <person name="Cros-Aarteil S."/>
            <person name="Calhoun S."/>
            <person name="Haridas S."/>
            <person name="Kuo A."/>
            <person name="Mondo S."/>
            <person name="Pangilinan J."/>
            <person name="Riley R."/>
            <person name="LaButti K."/>
            <person name="Andreopoulos B."/>
            <person name="Lipzen A."/>
            <person name="Chen C."/>
            <person name="Yan M."/>
            <person name="Daum C."/>
            <person name="Ng V."/>
            <person name="Clum A."/>
            <person name="Steindorff A."/>
            <person name="Ohm R.A."/>
            <person name="Martin F."/>
            <person name="Silar P."/>
            <person name="Natvig D.O."/>
            <person name="Lalanne C."/>
            <person name="Gautier V."/>
            <person name="Ament-Velasquez S.L."/>
            <person name="Kruys A."/>
            <person name="Hutchinson M.I."/>
            <person name="Powell A.J."/>
            <person name="Barry K."/>
            <person name="Miller A.N."/>
            <person name="Grigoriev I.V."/>
            <person name="Debuchy R."/>
            <person name="Gladieux P."/>
            <person name="Hiltunen Thoren M."/>
            <person name="Johannesson H."/>
        </authorList>
    </citation>
    <scope>NUCLEOTIDE SEQUENCE</scope>
    <source>
        <strain evidence="4">PSN293</strain>
    </source>
</reference>
<proteinExistence type="predicted"/>
<keyword evidence="1" id="KW-0812">Transmembrane</keyword>
<keyword evidence="1" id="KW-0472">Membrane</keyword>
<accession>A0AAN6YE25</accession>
<keyword evidence="5" id="KW-1185">Reference proteome</keyword>
<keyword evidence="1" id="KW-1133">Transmembrane helix</keyword>
<dbReference type="InterPro" id="IPR045879">
    <property type="entry name" value="B561A"/>
</dbReference>
<dbReference type="PANTHER" id="PTHR47281">
    <property type="entry name" value="OS09G0557700 PROTEIN"/>
    <property type="match status" value="1"/>
</dbReference>
<feature type="signal peptide" evidence="2">
    <location>
        <begin position="1"/>
        <end position="20"/>
    </location>
</feature>